<feature type="compositionally biased region" description="Acidic residues" evidence="1">
    <location>
        <begin position="43"/>
        <end position="53"/>
    </location>
</feature>
<dbReference type="EMBL" id="FNIA01000008">
    <property type="protein sequence ID" value="SDM83017.1"/>
    <property type="molecule type" value="Genomic_DNA"/>
</dbReference>
<feature type="region of interest" description="Disordered" evidence="1">
    <location>
        <begin position="21"/>
        <end position="64"/>
    </location>
</feature>
<dbReference type="Proteomes" id="UP000199370">
    <property type="component" value="Unassembled WGS sequence"/>
</dbReference>
<dbReference type="PROSITE" id="PS51257">
    <property type="entry name" value="PROKAR_LIPOPROTEIN"/>
    <property type="match status" value="1"/>
</dbReference>
<name>A0A1G9WFD7_9EURY</name>
<protein>
    <recommendedName>
        <fullName evidence="4">Lipoprotein</fullName>
    </recommendedName>
</protein>
<reference evidence="2 3" key="1">
    <citation type="submission" date="2016-10" db="EMBL/GenBank/DDBJ databases">
        <authorList>
            <person name="de Groot N.N."/>
        </authorList>
    </citation>
    <scope>NUCLEOTIDE SEQUENCE [LARGE SCALE GENOMIC DNA]</scope>
    <source>
        <strain evidence="3">EB21,IBRC-M 10013,KCTC 4048</strain>
    </source>
</reference>
<evidence type="ECO:0000313" key="3">
    <source>
        <dbReference type="Proteomes" id="UP000199370"/>
    </source>
</evidence>
<dbReference type="OrthoDB" id="206507at2157"/>
<evidence type="ECO:0008006" key="4">
    <source>
        <dbReference type="Google" id="ProtNLM"/>
    </source>
</evidence>
<dbReference type="RefSeq" id="WP_089732868.1">
    <property type="nucleotide sequence ID" value="NZ_FNIA01000008.1"/>
</dbReference>
<evidence type="ECO:0000256" key="1">
    <source>
        <dbReference type="SAM" id="MobiDB-lite"/>
    </source>
</evidence>
<gene>
    <name evidence="2" type="ORF">SAMN05192554_10833</name>
</gene>
<dbReference type="AlphaFoldDB" id="A0A1G9WFD7"/>
<dbReference type="STRING" id="996166.SAMN05192554_10833"/>
<accession>A0A1G9WFD7</accession>
<sequence>MRRRAALAALTGSLSALAGCNTLDRGGGTDRPAFDVAPRTEDHDDPNDADAYDDGPPADPSDAVTVDGVRRRLSVFDRADAEPFAYDVGLLPRDDGGPVRLWVALTNRSDAEREVEFDGAVPFGAPIGIAYEPEEGVLEPAPDGPRLFLVPTSDPAFETVRPGDPDTGCWRASADVNGVGYVRSVTVDPGATVGQVFELLTPPSTDGCLPPATYRFETADGRAGFFLAVRRVRAGGGPPASVLTDVALPVLESETSWFHDARAEDAAVYLEPAAETAAAAEAVTFTLRNDGDRPVTVVGHELFRSNGTAWLPVASSAVTLSGNREFVPVGGARAVEVGFGRYGDDVTLDELRAGYYAVRLRLAEAGSDPAAAVHVTDGTDPELTRTDTVEATTEEPDGTLRVRTREYDPSDPGVLTAEATGAGDATSVPLELVLRFPALRNSLSFLDGVDRDRVRLLTGDHRVDPAVVALPGSESSRAVVRFRGETYTVRAVR</sequence>
<evidence type="ECO:0000313" key="2">
    <source>
        <dbReference type="EMBL" id="SDM83017.1"/>
    </source>
</evidence>
<keyword evidence="3" id="KW-1185">Reference proteome</keyword>
<proteinExistence type="predicted"/>
<organism evidence="2 3">
    <name type="scientific">Haloarchaeobius iranensis</name>
    <dbReference type="NCBI Taxonomy" id="996166"/>
    <lineage>
        <taxon>Archaea</taxon>
        <taxon>Methanobacteriati</taxon>
        <taxon>Methanobacteriota</taxon>
        <taxon>Stenosarchaea group</taxon>
        <taxon>Halobacteria</taxon>
        <taxon>Halobacteriales</taxon>
        <taxon>Halorubellaceae</taxon>
        <taxon>Haloarchaeobius</taxon>
    </lineage>
</organism>